<dbReference type="InterPro" id="IPR036866">
    <property type="entry name" value="RibonucZ/Hydroxyglut_hydro"/>
</dbReference>
<dbReference type="SUPFAM" id="SSF56281">
    <property type="entry name" value="Metallo-hydrolase/oxidoreductase"/>
    <property type="match status" value="1"/>
</dbReference>
<feature type="domain" description="Metallo-beta-lactamase" evidence="1">
    <location>
        <begin position="146"/>
        <end position="340"/>
    </location>
</feature>
<dbReference type="PANTHER" id="PTHR15032">
    <property type="entry name" value="N-ACYL-PHOSPHATIDYLETHANOLAMINE-HYDROLYZING PHOSPHOLIPASE D"/>
    <property type="match status" value="1"/>
</dbReference>
<organism evidence="2 3">
    <name type="scientific">Zunongwangia profunda</name>
    <dbReference type="NCBI Taxonomy" id="398743"/>
    <lineage>
        <taxon>Bacteria</taxon>
        <taxon>Pseudomonadati</taxon>
        <taxon>Bacteroidota</taxon>
        <taxon>Flavobacteriia</taxon>
        <taxon>Flavobacteriales</taxon>
        <taxon>Flavobacteriaceae</taxon>
        <taxon>Zunongwangia</taxon>
    </lineage>
</organism>
<dbReference type="GO" id="GO:0005737">
    <property type="term" value="C:cytoplasm"/>
    <property type="evidence" value="ECO:0007669"/>
    <property type="project" value="TreeGrafter"/>
</dbReference>
<dbReference type="Gene3D" id="3.60.15.10">
    <property type="entry name" value="Ribonuclease Z/Hydroxyacylglutathione hydrolase-like"/>
    <property type="match status" value="1"/>
</dbReference>
<dbReference type="EMBL" id="DPMF01000126">
    <property type="protein sequence ID" value="HCV80464.1"/>
    <property type="molecule type" value="Genomic_DNA"/>
</dbReference>
<dbReference type="InterPro" id="IPR001279">
    <property type="entry name" value="Metallo-B-lactamas"/>
</dbReference>
<evidence type="ECO:0000313" key="2">
    <source>
        <dbReference type="EMBL" id="HCV80464.1"/>
    </source>
</evidence>
<reference evidence="2 3" key="1">
    <citation type="journal article" date="2018" name="Nat. Biotechnol.">
        <title>A standardized bacterial taxonomy based on genome phylogeny substantially revises the tree of life.</title>
        <authorList>
            <person name="Parks D.H."/>
            <person name="Chuvochina M."/>
            <person name="Waite D.W."/>
            <person name="Rinke C."/>
            <person name="Skarshewski A."/>
            <person name="Chaumeil P.A."/>
            <person name="Hugenholtz P."/>
        </authorList>
    </citation>
    <scope>NUCLEOTIDE SEQUENCE [LARGE SCALE GENOMIC DNA]</scope>
    <source>
        <strain evidence="2">UBA9359</strain>
    </source>
</reference>
<accession>A0A3D5IXN3</accession>
<gene>
    <name evidence="2" type="ORF">DGQ38_05390</name>
</gene>
<evidence type="ECO:0000259" key="1">
    <source>
        <dbReference type="Pfam" id="PF12706"/>
    </source>
</evidence>
<protein>
    <recommendedName>
        <fullName evidence="1">Metallo-beta-lactamase domain-containing protein</fullName>
    </recommendedName>
</protein>
<evidence type="ECO:0000313" key="3">
    <source>
        <dbReference type="Proteomes" id="UP000264330"/>
    </source>
</evidence>
<name>A0A3D5IXN3_9FLAO</name>
<dbReference type="Proteomes" id="UP000264330">
    <property type="component" value="Unassembled WGS sequence"/>
</dbReference>
<dbReference type="AlphaFoldDB" id="A0A3D5IXN3"/>
<dbReference type="PANTHER" id="PTHR15032:SF4">
    <property type="entry name" value="N-ACYL-PHOSPHATIDYLETHANOLAMINE-HYDROLYZING PHOSPHOLIPASE D"/>
    <property type="match status" value="1"/>
</dbReference>
<dbReference type="Pfam" id="PF12706">
    <property type="entry name" value="Lactamase_B_2"/>
    <property type="match status" value="1"/>
</dbReference>
<sequence length="383" mass="43982">MKPFMFVQFYINHYICPNCMRSRRQFVKIIFGFFATIFTLKYFKTVHAVSSLPYHHLPDGTFRNLPGGPKREISTGHSSRNFFRFFYKGIIKRKMFDQKEIPDNIPHDHALSQEKALKQFQDNADSMSVTWLGHATFLIKLGDQHILTDPFLSKTAGPVGIGPNRYVPAGIKISDLPEINTILVSHNHYDHLDTTTLKNIINKKNITVICSLKLSKTFTRLGYNKIFELDWYDEQKNHDFKVTAVPAYHWSRRLGQKYNSTLWNGYVISHQSKKIYFSGDTAFGPMFSEIGEKLGPFDLTIISIGAYEPRGMMRASHCTPEEAVEITSMLASKNILGMHWGTIRLSAEDPWEPPEKFKKAAQIKGYQKHQVWQLPIGGTKSLI</sequence>
<proteinExistence type="predicted"/>
<comment type="caution">
    <text evidence="2">The sequence shown here is derived from an EMBL/GenBank/DDBJ whole genome shotgun (WGS) entry which is preliminary data.</text>
</comment>